<dbReference type="InterPro" id="IPR040442">
    <property type="entry name" value="Pyrv_kinase-like_dom_sf"/>
</dbReference>
<dbReference type="InterPro" id="IPR018209">
    <property type="entry name" value="Pyrv_Knase_AS"/>
</dbReference>
<dbReference type="EMBL" id="UARS01000009">
    <property type="protein sequence ID" value="SPW54905.1"/>
    <property type="molecule type" value="Genomic_DNA"/>
</dbReference>
<keyword evidence="12 16" id="KW-0670">Pyruvate</keyword>
<evidence type="ECO:0000256" key="13">
    <source>
        <dbReference type="RuleBase" id="RU000504"/>
    </source>
</evidence>
<dbReference type="SUPFAM" id="SSF51621">
    <property type="entry name" value="Phosphoenolpyruvate/pyruvate domain"/>
    <property type="match status" value="1"/>
</dbReference>
<keyword evidence="9" id="KW-0067">ATP-binding</keyword>
<evidence type="ECO:0000256" key="3">
    <source>
        <dbReference type="ARBA" id="ARBA00008663"/>
    </source>
</evidence>
<dbReference type="Gene3D" id="2.40.33.10">
    <property type="entry name" value="PK beta-barrel domain-like"/>
    <property type="match status" value="1"/>
</dbReference>
<dbReference type="InterPro" id="IPR001697">
    <property type="entry name" value="Pyr_Knase"/>
</dbReference>
<evidence type="ECO:0000256" key="4">
    <source>
        <dbReference type="ARBA" id="ARBA00012142"/>
    </source>
</evidence>
<dbReference type="InterPro" id="IPR015793">
    <property type="entry name" value="Pyrv_Knase_brl"/>
</dbReference>
<dbReference type="EC" id="2.7.1.40" evidence="4 13"/>
<comment type="similarity">
    <text evidence="3 13">Belongs to the pyruvate kinase family.</text>
</comment>
<dbReference type="GO" id="GO:0016301">
    <property type="term" value="F:kinase activity"/>
    <property type="evidence" value="ECO:0007669"/>
    <property type="project" value="UniProtKB-KW"/>
</dbReference>
<dbReference type="SUPFAM" id="SSF50800">
    <property type="entry name" value="PK beta-barrel domain-like"/>
    <property type="match status" value="1"/>
</dbReference>
<dbReference type="InterPro" id="IPR015806">
    <property type="entry name" value="Pyrv_Knase_insert_dom_sf"/>
</dbReference>
<accession>A0A2X1M1E3</accession>
<evidence type="ECO:0000256" key="8">
    <source>
        <dbReference type="ARBA" id="ARBA00022777"/>
    </source>
</evidence>
<dbReference type="InterPro" id="IPR011037">
    <property type="entry name" value="Pyrv_Knase-like_insert_dom_sf"/>
</dbReference>
<comment type="catalytic activity">
    <reaction evidence="13">
        <text>pyruvate + ATP = phosphoenolpyruvate + ADP + H(+)</text>
        <dbReference type="Rhea" id="RHEA:18157"/>
        <dbReference type="ChEBI" id="CHEBI:15361"/>
        <dbReference type="ChEBI" id="CHEBI:15378"/>
        <dbReference type="ChEBI" id="CHEBI:30616"/>
        <dbReference type="ChEBI" id="CHEBI:58702"/>
        <dbReference type="ChEBI" id="CHEBI:456216"/>
        <dbReference type="EC" id="2.7.1.40"/>
    </reaction>
</comment>
<evidence type="ECO:0000256" key="10">
    <source>
        <dbReference type="ARBA" id="ARBA00022842"/>
    </source>
</evidence>
<organism evidence="16 17">
    <name type="scientific">Escherichia coli</name>
    <dbReference type="NCBI Taxonomy" id="562"/>
    <lineage>
        <taxon>Bacteria</taxon>
        <taxon>Pseudomonadati</taxon>
        <taxon>Pseudomonadota</taxon>
        <taxon>Gammaproteobacteria</taxon>
        <taxon>Enterobacterales</taxon>
        <taxon>Enterobacteriaceae</taxon>
        <taxon>Escherichia</taxon>
    </lineage>
</organism>
<comment type="cofactor">
    <cofactor evidence="1">
        <name>K(+)</name>
        <dbReference type="ChEBI" id="CHEBI:29103"/>
    </cofactor>
</comment>
<dbReference type="GO" id="GO:0005524">
    <property type="term" value="F:ATP binding"/>
    <property type="evidence" value="ECO:0007669"/>
    <property type="project" value="UniProtKB-KW"/>
</dbReference>
<evidence type="ECO:0000313" key="16">
    <source>
        <dbReference type="EMBL" id="SPW54905.1"/>
    </source>
</evidence>
<dbReference type="PROSITE" id="PS00110">
    <property type="entry name" value="PYRUVATE_KINASE"/>
    <property type="match status" value="1"/>
</dbReference>
<dbReference type="GO" id="GO:0030955">
    <property type="term" value="F:potassium ion binding"/>
    <property type="evidence" value="ECO:0007669"/>
    <property type="project" value="InterPro"/>
</dbReference>
<dbReference type="UniPathway" id="UPA00109">
    <property type="reaction ID" value="UER00188"/>
</dbReference>
<evidence type="ECO:0000256" key="14">
    <source>
        <dbReference type="SAM" id="MobiDB-lite"/>
    </source>
</evidence>
<keyword evidence="10 13" id="KW-0460">Magnesium</keyword>
<protein>
    <recommendedName>
        <fullName evidence="4 13">Pyruvate kinase</fullName>
        <ecNumber evidence="4 13">2.7.1.40</ecNumber>
    </recommendedName>
</protein>
<keyword evidence="6" id="KW-0479">Metal-binding</keyword>
<keyword evidence="5 13" id="KW-0808">Transferase</keyword>
<dbReference type="Gene3D" id="3.20.20.60">
    <property type="entry name" value="Phosphoenolpyruvate-binding domains"/>
    <property type="match status" value="1"/>
</dbReference>
<gene>
    <name evidence="16" type="primary">pykA_2</name>
    <name evidence="16" type="ORF">NCTC11126_04562</name>
</gene>
<proteinExistence type="inferred from homology"/>
<evidence type="ECO:0000256" key="11">
    <source>
        <dbReference type="ARBA" id="ARBA00023152"/>
    </source>
</evidence>
<dbReference type="AlphaFoldDB" id="A0A2X1M1E3"/>
<feature type="region of interest" description="Disordered" evidence="14">
    <location>
        <begin position="170"/>
        <end position="203"/>
    </location>
</feature>
<evidence type="ECO:0000256" key="1">
    <source>
        <dbReference type="ARBA" id="ARBA00001958"/>
    </source>
</evidence>
<comment type="pathway">
    <text evidence="2 13">Carbohydrate degradation; glycolysis; pyruvate from D-glyceraldehyde 3-phosphate: step 5/5.</text>
</comment>
<evidence type="ECO:0000256" key="12">
    <source>
        <dbReference type="ARBA" id="ARBA00023317"/>
    </source>
</evidence>
<dbReference type="GO" id="GO:0000287">
    <property type="term" value="F:magnesium ion binding"/>
    <property type="evidence" value="ECO:0007669"/>
    <property type="project" value="InterPro"/>
</dbReference>
<keyword evidence="8 13" id="KW-0418">Kinase</keyword>
<reference evidence="16 17" key="1">
    <citation type="submission" date="2018-06" db="EMBL/GenBank/DDBJ databases">
        <authorList>
            <consortium name="Pathogen Informatics"/>
            <person name="Doyle S."/>
        </authorList>
    </citation>
    <scope>NUCLEOTIDE SEQUENCE [LARGE SCALE GENOMIC DNA]</scope>
    <source>
        <strain evidence="16 17">NCTC11126</strain>
    </source>
</reference>
<dbReference type="GO" id="GO:0004743">
    <property type="term" value="F:pyruvate kinase activity"/>
    <property type="evidence" value="ECO:0007669"/>
    <property type="project" value="UniProtKB-EC"/>
</dbReference>
<evidence type="ECO:0000256" key="2">
    <source>
        <dbReference type="ARBA" id="ARBA00004997"/>
    </source>
</evidence>
<dbReference type="InterPro" id="IPR015813">
    <property type="entry name" value="Pyrv/PenolPyrv_kinase-like_dom"/>
</dbReference>
<feature type="domain" description="Pyruvate kinase barrel" evidence="15">
    <location>
        <begin position="13"/>
        <end position="166"/>
    </location>
</feature>
<evidence type="ECO:0000256" key="9">
    <source>
        <dbReference type="ARBA" id="ARBA00022840"/>
    </source>
</evidence>
<dbReference type="PRINTS" id="PR01050">
    <property type="entry name" value="PYRUVTKNASE"/>
</dbReference>
<dbReference type="Pfam" id="PF00224">
    <property type="entry name" value="PK"/>
    <property type="match status" value="1"/>
</dbReference>
<name>A0A2X1M1E3_ECOLX</name>
<keyword evidence="11 13" id="KW-0324">Glycolysis</keyword>
<evidence type="ECO:0000313" key="17">
    <source>
        <dbReference type="Proteomes" id="UP000250561"/>
    </source>
</evidence>
<sequence length="203" mass="21176">MGINSCSTPTLGKGEGDKEKVGIDYKGLPADVVPGDILLLDDGRVQLKVLEVQGMKVFTEVTVGGPLSNNKGINKLGGGLSAEALTEKDKADIKTAALIGVDYLAVSFPRCGEDLNYARRLARDAGCDAKIVAKVERAEAVCSQDAMDDIILASDVVMVARGDLGCGNWRPGTGRHSESVDPSCASAKPSGNHGDPDDGVNDY</sequence>
<evidence type="ECO:0000256" key="5">
    <source>
        <dbReference type="ARBA" id="ARBA00022679"/>
    </source>
</evidence>
<evidence type="ECO:0000256" key="7">
    <source>
        <dbReference type="ARBA" id="ARBA00022741"/>
    </source>
</evidence>
<dbReference type="PANTHER" id="PTHR11817">
    <property type="entry name" value="PYRUVATE KINASE"/>
    <property type="match status" value="1"/>
</dbReference>
<evidence type="ECO:0000259" key="15">
    <source>
        <dbReference type="Pfam" id="PF00224"/>
    </source>
</evidence>
<keyword evidence="7" id="KW-0547">Nucleotide-binding</keyword>
<dbReference type="Proteomes" id="UP000250561">
    <property type="component" value="Unassembled WGS sequence"/>
</dbReference>
<evidence type="ECO:0000256" key="6">
    <source>
        <dbReference type="ARBA" id="ARBA00022723"/>
    </source>
</evidence>